<proteinExistence type="predicted"/>
<evidence type="ECO:0000259" key="1">
    <source>
        <dbReference type="Pfam" id="PF13960"/>
    </source>
</evidence>
<feature type="domain" description="DUF4218" evidence="1">
    <location>
        <begin position="700"/>
        <end position="763"/>
    </location>
</feature>
<evidence type="ECO:0008006" key="5">
    <source>
        <dbReference type="Google" id="ProtNLM"/>
    </source>
</evidence>
<evidence type="ECO:0000313" key="4">
    <source>
        <dbReference type="Proteomes" id="UP001497516"/>
    </source>
</evidence>
<dbReference type="EMBL" id="OZ034820">
    <property type="protein sequence ID" value="CAL1399254.1"/>
    <property type="molecule type" value="Genomic_DNA"/>
</dbReference>
<dbReference type="InterPro" id="IPR029480">
    <property type="entry name" value="Transpos_assoc"/>
</dbReference>
<evidence type="ECO:0000313" key="3">
    <source>
        <dbReference type="EMBL" id="CAL1399254.1"/>
    </source>
</evidence>
<dbReference type="PANTHER" id="PTHR10775:SF182">
    <property type="entry name" value="TRANSPOSON, EN_SPM-LIKE, TRANSPOSASE-ASSOCIATED DOMAIN PROTEIN-RELATED"/>
    <property type="match status" value="1"/>
</dbReference>
<name>A0AAV2FLR2_9ROSI</name>
<dbReference type="Pfam" id="PF13963">
    <property type="entry name" value="Transpos_assoc"/>
    <property type="match status" value="1"/>
</dbReference>
<dbReference type="InterPro" id="IPR004242">
    <property type="entry name" value="Transposase_21"/>
</dbReference>
<evidence type="ECO:0000259" key="2">
    <source>
        <dbReference type="Pfam" id="PF13963"/>
    </source>
</evidence>
<feature type="domain" description="Transposase-associated" evidence="2">
    <location>
        <begin position="3"/>
        <end position="75"/>
    </location>
</feature>
<sequence>MDRIWISESNRLSGVFIQGVVSFIEFARSSVKDGKIACPCQRCVNRFHHTTSTVMAHILENGFSQSYTNWYFHGETISQSDPIPNRSDVETENVEGCGNIQHNVQEFMEDMATGYAHVDGFQSMSGDQGSGHSSHTEILNNEAGKFYDILEDMDEKLFDGCTNQSKLSFILELFHLKCMNGLSNKAFNDLLSTLRETLPEGQKLPKSSYEIKKLIGKLGLGYEKIDVCPNNCMLFWRENIKERECLQCGESRYVDDESRGPDPPTKKRKKKEKPKKVLWWFPLKPRLQRLFMCSKTASLMRWHFDKRVDDGCLRHPADARAWKDFDARYPDFAKEPRNIRLGLATDGFNPFRNLSSTHSTWPVLLTIYNWAPWLCMKQHSMILSLLIPGPHSPGDKIDVFLEPLIVDLHDLWVHGMQTYDAQEKKMFQLHAALMWTINDFPAYSMLSGWRTRTKFACPNCGFDTWSKWLHYGGKYCYMGHRRFLGKDHPFRYHAEEFDGTEEHREAPAMTSGTDILRRFNGETIVTDLDDKVVPVGDGLTKKSVFFQLPYWEFNLVRHNLDVMHIEKNVCDNILGTLLDIEGKSKDNLKARMDMKEMGIRTSLHPVERSNGKTSLPDASYTMLKIQKERMLSVLKAVKVPDGYSSNMSGCVNMKERKLVGLKSHDCHVLMQDLLSIAIRGCLPEKESRAIIDLCRYFKGICSKVLKVDYLEELECEIIRTLCNMEMIFPPSFFTVMVHLVSHLATEAKLAGPVHYRWMYPVER</sequence>
<dbReference type="Pfam" id="PF02992">
    <property type="entry name" value="Transposase_21"/>
    <property type="match status" value="1"/>
</dbReference>
<dbReference type="Pfam" id="PF13960">
    <property type="entry name" value="DUF4218"/>
    <property type="match status" value="1"/>
</dbReference>
<keyword evidence="4" id="KW-1185">Reference proteome</keyword>
<reference evidence="3 4" key="1">
    <citation type="submission" date="2024-04" db="EMBL/GenBank/DDBJ databases">
        <authorList>
            <person name="Fracassetti M."/>
        </authorList>
    </citation>
    <scope>NUCLEOTIDE SEQUENCE [LARGE SCALE GENOMIC DNA]</scope>
</reference>
<gene>
    <name evidence="3" type="ORF">LTRI10_LOCUS39445</name>
</gene>
<protein>
    <recommendedName>
        <fullName evidence="5">Transposase-associated domain-containing protein</fullName>
    </recommendedName>
</protein>
<dbReference type="PANTHER" id="PTHR10775">
    <property type="entry name" value="OS08G0208400 PROTEIN"/>
    <property type="match status" value="1"/>
</dbReference>
<dbReference type="InterPro" id="IPR025452">
    <property type="entry name" value="DUF4218"/>
</dbReference>
<dbReference type="Proteomes" id="UP001497516">
    <property type="component" value="Chromosome 7"/>
</dbReference>
<accession>A0AAV2FLR2</accession>
<organism evidence="3 4">
    <name type="scientific">Linum trigynum</name>
    <dbReference type="NCBI Taxonomy" id="586398"/>
    <lineage>
        <taxon>Eukaryota</taxon>
        <taxon>Viridiplantae</taxon>
        <taxon>Streptophyta</taxon>
        <taxon>Embryophyta</taxon>
        <taxon>Tracheophyta</taxon>
        <taxon>Spermatophyta</taxon>
        <taxon>Magnoliopsida</taxon>
        <taxon>eudicotyledons</taxon>
        <taxon>Gunneridae</taxon>
        <taxon>Pentapetalae</taxon>
        <taxon>rosids</taxon>
        <taxon>fabids</taxon>
        <taxon>Malpighiales</taxon>
        <taxon>Linaceae</taxon>
        <taxon>Linum</taxon>
    </lineage>
</organism>
<dbReference type="AlphaFoldDB" id="A0AAV2FLR2"/>